<evidence type="ECO:0000256" key="2">
    <source>
        <dbReference type="ARBA" id="ARBA00022475"/>
    </source>
</evidence>
<sequence length="324" mass="36858">MPLKNLFNILRIGLAVILLVWLLTKVNIKESLLLLRNANLLFLFFALIVFLGLILISVWRWKIILDASCQYFTTSYLTKVYFACWFFNNILPTSIGGDVIRVVYTMRENNKALAFSATLVDRMIGFVGLFFFALCASLSLLILKQKTSFLLLNVLGFLILIFVVLILFSDRAHQLFSKIFSRIKILRAGEIFEKLYTAIKEYRKFKMALFQSFILSLLLQADLALTWYFAGYAVGTRISVIYYFLYIPIVGLLTMIPLTIGGLGIRENSFVAFFSNLGISSASATSTSLLFLVINFIYALIGSVVFLFLKKSKAKKEQYDVTIP</sequence>
<accession>A0A7C6A9A9</accession>
<comment type="subcellular location">
    <subcellularLocation>
        <location evidence="1">Cell membrane</location>
        <topology evidence="1">Multi-pass membrane protein</topology>
    </subcellularLocation>
</comment>
<evidence type="ECO:0000256" key="4">
    <source>
        <dbReference type="ARBA" id="ARBA00022989"/>
    </source>
</evidence>
<evidence type="ECO:0000313" key="7">
    <source>
        <dbReference type="EMBL" id="HHS52308.1"/>
    </source>
</evidence>
<dbReference type="Pfam" id="PF03706">
    <property type="entry name" value="LPG_synthase_TM"/>
    <property type="match status" value="1"/>
</dbReference>
<dbReference type="NCBIfam" id="TIGR00374">
    <property type="entry name" value="flippase-like domain"/>
    <property type="match status" value="1"/>
</dbReference>
<dbReference type="InterPro" id="IPR022791">
    <property type="entry name" value="L-PG_synthase/AglD"/>
</dbReference>
<feature type="transmembrane region" description="Helical" evidence="6">
    <location>
        <begin position="40"/>
        <end position="60"/>
    </location>
</feature>
<dbReference type="PANTHER" id="PTHR40277">
    <property type="entry name" value="BLL5419 PROTEIN"/>
    <property type="match status" value="1"/>
</dbReference>
<feature type="transmembrane region" description="Helical" evidence="6">
    <location>
        <begin position="290"/>
        <end position="309"/>
    </location>
</feature>
<reference evidence="7" key="1">
    <citation type="journal article" date="2020" name="mSystems">
        <title>Genome- and Community-Level Interaction Insights into Carbon Utilization and Element Cycling Functions of Hydrothermarchaeota in Hydrothermal Sediment.</title>
        <authorList>
            <person name="Zhou Z."/>
            <person name="Liu Y."/>
            <person name="Xu W."/>
            <person name="Pan J."/>
            <person name="Luo Z.H."/>
            <person name="Li M."/>
        </authorList>
    </citation>
    <scope>NUCLEOTIDE SEQUENCE [LARGE SCALE GENOMIC DNA]</scope>
    <source>
        <strain evidence="7">SpSt-876</strain>
    </source>
</reference>
<keyword evidence="3 6" id="KW-0812">Transmembrane</keyword>
<comment type="caution">
    <text evidence="7">The sequence shown here is derived from an EMBL/GenBank/DDBJ whole genome shotgun (WGS) entry which is preliminary data.</text>
</comment>
<evidence type="ECO:0000256" key="3">
    <source>
        <dbReference type="ARBA" id="ARBA00022692"/>
    </source>
</evidence>
<evidence type="ECO:0000256" key="6">
    <source>
        <dbReference type="SAM" id="Phobius"/>
    </source>
</evidence>
<feature type="transmembrane region" description="Helical" evidence="6">
    <location>
        <begin position="80"/>
        <end position="104"/>
    </location>
</feature>
<keyword evidence="4 6" id="KW-1133">Transmembrane helix</keyword>
<keyword evidence="2" id="KW-1003">Cell membrane</keyword>
<keyword evidence="5 6" id="KW-0472">Membrane</keyword>
<name>A0A7C6A9A9_UNCW3</name>
<evidence type="ECO:0000256" key="1">
    <source>
        <dbReference type="ARBA" id="ARBA00004651"/>
    </source>
</evidence>
<gene>
    <name evidence="7" type="ORF">ENW73_05515</name>
</gene>
<dbReference type="EMBL" id="DTLI01000138">
    <property type="protein sequence ID" value="HHS52308.1"/>
    <property type="molecule type" value="Genomic_DNA"/>
</dbReference>
<dbReference type="GO" id="GO:0005886">
    <property type="term" value="C:plasma membrane"/>
    <property type="evidence" value="ECO:0007669"/>
    <property type="project" value="UniProtKB-SubCell"/>
</dbReference>
<feature type="transmembrane region" description="Helical" evidence="6">
    <location>
        <begin position="6"/>
        <end position="28"/>
    </location>
</feature>
<dbReference type="PANTHER" id="PTHR40277:SF1">
    <property type="entry name" value="BLL5419 PROTEIN"/>
    <property type="match status" value="1"/>
</dbReference>
<organism evidence="7">
    <name type="scientific">candidate division WOR-3 bacterium</name>
    <dbReference type="NCBI Taxonomy" id="2052148"/>
    <lineage>
        <taxon>Bacteria</taxon>
        <taxon>Bacteria division WOR-3</taxon>
    </lineage>
</organism>
<feature type="transmembrane region" description="Helical" evidence="6">
    <location>
        <begin position="149"/>
        <end position="168"/>
    </location>
</feature>
<proteinExistence type="predicted"/>
<evidence type="ECO:0000256" key="5">
    <source>
        <dbReference type="ARBA" id="ARBA00023136"/>
    </source>
</evidence>
<feature type="transmembrane region" description="Helical" evidence="6">
    <location>
        <begin position="208"/>
        <end position="229"/>
    </location>
</feature>
<protein>
    <submittedName>
        <fullName evidence="7">Flippase-like domain-containing protein</fullName>
    </submittedName>
</protein>
<feature type="transmembrane region" description="Helical" evidence="6">
    <location>
        <begin position="241"/>
        <end position="261"/>
    </location>
</feature>
<feature type="transmembrane region" description="Helical" evidence="6">
    <location>
        <begin position="124"/>
        <end position="143"/>
    </location>
</feature>
<dbReference type="AlphaFoldDB" id="A0A7C6A9A9"/>